<evidence type="ECO:0000256" key="5">
    <source>
        <dbReference type="SAM" id="MobiDB-lite"/>
    </source>
</evidence>
<dbReference type="GO" id="GO:0030705">
    <property type="term" value="P:cytoskeleton-dependent intracellular transport"/>
    <property type="evidence" value="ECO:0007669"/>
    <property type="project" value="TreeGrafter"/>
</dbReference>
<dbReference type="Proteomes" id="UP000250572">
    <property type="component" value="Unassembled WGS sequence"/>
</dbReference>
<evidence type="ECO:0000313" key="6">
    <source>
        <dbReference type="EMBL" id="PWA25172.1"/>
    </source>
</evidence>
<feature type="compositionally biased region" description="Basic and acidic residues" evidence="5">
    <location>
        <begin position="121"/>
        <end position="134"/>
    </location>
</feature>
<feature type="region of interest" description="Disordered" evidence="5">
    <location>
        <begin position="86"/>
        <end position="143"/>
    </location>
</feature>
<keyword evidence="4" id="KW-0206">Cytoskeleton</keyword>
<comment type="subcellular location">
    <subcellularLocation>
        <location evidence="1">Cytoplasm</location>
        <location evidence="1">Cytoskeleton</location>
    </subcellularLocation>
</comment>
<dbReference type="STRING" id="33528.ENSGAFP00000013633"/>
<sequence length="506" mass="55500">MCGSDCESSHTDGIRLEMRGGTGLPFLCIMGALSQTTSGVNAMAWPCISRVCCLARFWNQFDKSDLSVPLTIQNYSDIAEQEVRSVTKQLSDSENNYTTPEPRIRGSPRAPADGPRGPSRARREPSFKPREDYHPPGVPFPSVTQYKQDFKPWPIPRKDNFPWISNGGSRGDGASDSSPVNSYHLQAQIGERRGDRLEQQVMEENKTSSYRQEYRPWTGVKPARSARRNPTAQFSSPGTEATHIPCETSYQAAYSGEVSRAISGQKAELIPPSAASNIQPPPVTQHNLAATRAGSSLSPSSLQQSILPETTEHSGTTKRQVGMHFHRTSSTQVEKRSTPLQKVILTHLPGGLSLLGHLRKVILHSVPERLKEHLVRTKLPPNPSAVFQSGSRMHKKLAALYLSISTEEQAEPFCHLVQKLEASAVAMPPQATRLHLDANIHNKRGASLSWLVVPTVPSPIPSKHVTHVCVSEEVTGGDATDCLVDVHGGDLPRRPETQTASCEDFI</sequence>
<feature type="compositionally biased region" description="Polar residues" evidence="5">
    <location>
        <begin position="228"/>
        <end position="239"/>
    </location>
</feature>
<comment type="caution">
    <text evidence="6">The sequence shown here is derived from an EMBL/GenBank/DDBJ whole genome shotgun (WGS) entry which is preliminary data.</text>
</comment>
<evidence type="ECO:0000256" key="2">
    <source>
        <dbReference type="ARBA" id="ARBA00005728"/>
    </source>
</evidence>
<gene>
    <name evidence="6" type="ORF">CCH79_00005245</name>
</gene>
<dbReference type="GO" id="GO:0070507">
    <property type="term" value="P:regulation of microtubule cytoskeleton organization"/>
    <property type="evidence" value="ECO:0007669"/>
    <property type="project" value="TreeGrafter"/>
</dbReference>
<evidence type="ECO:0000256" key="3">
    <source>
        <dbReference type="ARBA" id="ARBA00022490"/>
    </source>
</evidence>
<dbReference type="GO" id="GO:0008017">
    <property type="term" value="F:microtubule binding"/>
    <property type="evidence" value="ECO:0007669"/>
    <property type="project" value="InterPro"/>
</dbReference>
<dbReference type="AlphaFoldDB" id="A0A315VNQ9"/>
<reference evidence="6 7" key="1">
    <citation type="journal article" date="2018" name="G3 (Bethesda)">
        <title>A High-Quality Reference Genome for the Invasive Mosquitofish Gambusia affinis Using a Chicago Library.</title>
        <authorList>
            <person name="Hoffberg S.L."/>
            <person name="Troendle N.J."/>
            <person name="Glenn T.C."/>
            <person name="Mahmud O."/>
            <person name="Louha S."/>
            <person name="Chalopin D."/>
            <person name="Bennetzen J.L."/>
            <person name="Mauricio R."/>
        </authorList>
    </citation>
    <scope>NUCLEOTIDE SEQUENCE [LARGE SCALE GENOMIC DNA]</scope>
    <source>
        <strain evidence="6">NE01/NJP1002.9</strain>
        <tissue evidence="6">Muscle</tissue>
    </source>
</reference>
<keyword evidence="3" id="KW-0963">Cytoplasm</keyword>
<keyword evidence="7" id="KW-1185">Reference proteome</keyword>
<protein>
    <submittedName>
        <fullName evidence="6">Uncharacterized protein</fullName>
    </submittedName>
</protein>
<comment type="similarity">
    <text evidence="2">Belongs to the STOP family.</text>
</comment>
<organism evidence="6 7">
    <name type="scientific">Gambusia affinis</name>
    <name type="common">Western mosquitofish</name>
    <name type="synonym">Heterandria affinis</name>
    <dbReference type="NCBI Taxonomy" id="33528"/>
    <lineage>
        <taxon>Eukaryota</taxon>
        <taxon>Metazoa</taxon>
        <taxon>Chordata</taxon>
        <taxon>Craniata</taxon>
        <taxon>Vertebrata</taxon>
        <taxon>Euteleostomi</taxon>
        <taxon>Actinopterygii</taxon>
        <taxon>Neopterygii</taxon>
        <taxon>Teleostei</taxon>
        <taxon>Neoteleostei</taxon>
        <taxon>Acanthomorphata</taxon>
        <taxon>Ovalentaria</taxon>
        <taxon>Atherinomorphae</taxon>
        <taxon>Cyprinodontiformes</taxon>
        <taxon>Poeciliidae</taxon>
        <taxon>Poeciliinae</taxon>
        <taxon>Gambusia</taxon>
    </lineage>
</organism>
<dbReference type="GO" id="GO:0005874">
    <property type="term" value="C:microtubule"/>
    <property type="evidence" value="ECO:0007669"/>
    <property type="project" value="InterPro"/>
</dbReference>
<evidence type="ECO:0000256" key="1">
    <source>
        <dbReference type="ARBA" id="ARBA00004245"/>
    </source>
</evidence>
<accession>A0A315VNQ9</accession>
<feature type="compositionally biased region" description="Low complexity" evidence="5">
    <location>
        <begin position="295"/>
        <end position="308"/>
    </location>
</feature>
<feature type="compositionally biased region" description="Polar residues" evidence="5">
    <location>
        <begin position="86"/>
        <end position="99"/>
    </location>
</feature>
<dbReference type="PANTHER" id="PTHR14759">
    <property type="entry name" value="STOP PROTEIN"/>
    <property type="match status" value="1"/>
</dbReference>
<feature type="region of interest" description="Disordered" evidence="5">
    <location>
        <begin position="221"/>
        <end position="242"/>
    </location>
</feature>
<dbReference type="GO" id="GO:0005798">
    <property type="term" value="C:Golgi-associated vesicle"/>
    <property type="evidence" value="ECO:0007669"/>
    <property type="project" value="TreeGrafter"/>
</dbReference>
<evidence type="ECO:0000313" key="7">
    <source>
        <dbReference type="Proteomes" id="UP000250572"/>
    </source>
</evidence>
<evidence type="ECO:0000256" key="4">
    <source>
        <dbReference type="ARBA" id="ARBA00023212"/>
    </source>
</evidence>
<dbReference type="GO" id="GO:0005801">
    <property type="term" value="C:cis-Golgi network"/>
    <property type="evidence" value="ECO:0007669"/>
    <property type="project" value="TreeGrafter"/>
</dbReference>
<dbReference type="GO" id="GO:0000226">
    <property type="term" value="P:microtubule cytoskeleton organization"/>
    <property type="evidence" value="ECO:0007669"/>
    <property type="project" value="InterPro"/>
</dbReference>
<name>A0A315VNQ9_GAMAF</name>
<dbReference type="GO" id="GO:0005516">
    <property type="term" value="F:calmodulin binding"/>
    <property type="evidence" value="ECO:0007669"/>
    <property type="project" value="InterPro"/>
</dbReference>
<feature type="region of interest" description="Disordered" evidence="5">
    <location>
        <begin position="291"/>
        <end position="321"/>
    </location>
</feature>
<dbReference type="PANTHER" id="PTHR14759:SF37">
    <property type="entry name" value="MAP6 DOMAIN-CONTAINING PROTEIN 1"/>
    <property type="match status" value="1"/>
</dbReference>
<dbReference type="EMBL" id="NHOQ01001318">
    <property type="protein sequence ID" value="PWA25172.1"/>
    <property type="molecule type" value="Genomic_DNA"/>
</dbReference>
<dbReference type="InterPro" id="IPR007882">
    <property type="entry name" value="MAP6"/>
</dbReference>
<proteinExistence type="inferred from homology"/>